<evidence type="ECO:0000313" key="8">
    <source>
        <dbReference type="Proteomes" id="UP000039865"/>
    </source>
</evidence>
<dbReference type="GO" id="GO:0036228">
    <property type="term" value="P:protein localization to nuclear inner membrane"/>
    <property type="evidence" value="ECO:0007669"/>
    <property type="project" value="TreeGrafter"/>
</dbReference>
<sequence length="1918" mass="224219">MYKPGKSFMPNYGEIQLTNMRKSVHNAEQSTPKAFGYGKDNQKGYNPKEIYLNNPSSLFASSFAKDKQVQNAKKRMYSEISNEIQQPSPYIGTPYMTFDDNSTIKPNQNTIVRNPTLMSLGIGRDDQSRGLIKSASIKPMNLNLTDYQKFRDASAQDEQFYEDHYIVNGEQILPTQTFKPKRVDKHLEQFSKAEINTKCQQVSQILDHIYHINSNPLKNDIALVNSRGLQFEYQPLQYIVANQQQLPPEIQTMIGIQYHESDIERRNIISDIGIFETLQVGYYFQNQNLYMWPYAFPGRYEVGQQRFSNLNKIRAESFDQAITCVAVCEPLPEMLLEAQENKILIVSTAIELIIFTIKRDKETNDIQMNRTNYKIPTDGDMVEKIAQFKKNNRIFYGGSEGHINEINLKSNKLDQFLENISLAKKKLKRNDYSAGSFLEKLLPSFIVDRSRKKIVDIKFDDSRNYLYSMAVSLDRETQGQAEIDVYDLGVFGNQFNKVVSIKQYEILEAFISYQKISIFGKGFDILKLSENFKIIFIQPILTNESEIHHLLLVTESGDRIYLSFDQYDIDIKKQDQYLNLDAIVDFYVTSRFKKDWIIREVLKFPKIEETEELFDVAQRNGAFKCIGANVASQPLLINKDSLFYDNQESCVIYTENIFDQDNLIPQAQQIIKFSFIRKNESTFAALKAQNSNQGQLQIAEQCSQFDLIVLPPRSQASMDPLDPRQYQFDMQENIYSIKSMNSYRQSELQKLLGYDRTYKDYKGQSSTVQWHYMCQDQYDKQIYLDQRRYQIMTDQRVLEVLEVRPIDQLVMILHTLTRPHCNTFEDFEDFIDLHTFKEVCAMLVQIISDRNGRYLFSRRIEQMICTSNKQKNRKLTQSQPRQTLRNLIAAGPQIVSHQSPIRLNNQKISYQTTSYVEFKSQYELKRFVGPNFIGEYVYQRCTQEVRLLRPFLDLNIFYTTFLETGKEVCLPSIESLTFTQEKLSDLLEFIIKNYPQLQGETLKSEEFLDYETNSFIRYDFLRERVILVDELQSDDKYNLEFWSKLRKDQQIQVTQLSFRELLSNANNNVIKDILNVLLDQEKLIKVPAGQRQTAQFSSSREGQIQLLYNQMFTKEEVKAFKGERLLVEAINEKDNHRRDQLLEMSLRQMCEEPVEIDLNAIAPLLVQIGNFTSLVEITLNKIIVLKNTPVKELKNMDESLADYYIDQGYQLIMQVISAIDYSLRKDDSKFLEKIMNSKDQSLLDIMIKKLNKVQDDKLKINLRTNILRRIEQVGDIILLSAIFEYQLKKPKTIFDMESFPKISKEAFESICDHAILSDSIQKDYLNSLVTLLCQKEEAKRLCDLVLNVCNNRQIVYLDSDSQTKLIINEGDRVPFNLVLDERLKLLNKAETLLETSTKKFDGSDSQMRYQSLINQCIEKAKLQVEIMKSLEEIKQAYQAKVELFEQNYRHKNKKDKALEDKELEKNRLEQIKIKNLNIKKDLLDQKIFEVKDLLQDFVHDENLFEVLLIHNLTSSESKQRDSSYQNSIVQQWVNQIFHLYSHNDDILMSKIKQKLTSLTDNENKSKAIPKYIQATSNLIEKQFKQEDTLINSKTEKEQNLKNLLEDLKSLNGGFALVKTRFWFYEYCFSENNENQLKLKASQLINYFSNQPQANQSNWELSSNQQPFKFEISNDDQLFKFLCLMKLWIKNGDLYKEKKLDQNNISDQQSQTFYETPYQIFHQDVKLHAKSFYTELIMSTMKDYIDYNYLAFHKEVKHLVDELYNKVENGFKQMLISHGIKLLLPGQINNIATLNTLNQNKFAQREGTGIVNNRSQSVNNISQANFSNSSQMNQSLSSQQSIQKINADQEMKQSLQEQSAMAYQTNYFQTNVSPINQEKSPQLFNQDQYAIGTHKQDGGKSQPTSRLFQKQSDTIQFMQ</sequence>
<keyword evidence="4" id="KW-0175">Coiled coil</keyword>
<evidence type="ECO:0000259" key="6">
    <source>
        <dbReference type="Pfam" id="PF08801"/>
    </source>
</evidence>
<dbReference type="InParanoid" id="A0A078AZW1"/>
<evidence type="ECO:0000256" key="2">
    <source>
        <dbReference type="ARBA" id="ARBA00022448"/>
    </source>
</evidence>
<dbReference type="Pfam" id="PF08801">
    <property type="entry name" value="Nucleoporin_N"/>
    <property type="match status" value="1"/>
</dbReference>
<protein>
    <recommendedName>
        <fullName evidence="6">Nucleoporin Nup133/Nup155-like N-terminal domain-containing protein</fullName>
    </recommendedName>
</protein>
<dbReference type="EMBL" id="CCKQ01016078">
    <property type="protein sequence ID" value="CDW87945.1"/>
    <property type="molecule type" value="Genomic_DNA"/>
</dbReference>
<proteinExistence type="predicted"/>
<organism evidence="7 8">
    <name type="scientific">Stylonychia lemnae</name>
    <name type="common">Ciliate</name>
    <dbReference type="NCBI Taxonomy" id="5949"/>
    <lineage>
        <taxon>Eukaryota</taxon>
        <taxon>Sar</taxon>
        <taxon>Alveolata</taxon>
        <taxon>Ciliophora</taxon>
        <taxon>Intramacronucleata</taxon>
        <taxon>Spirotrichea</taxon>
        <taxon>Stichotrichia</taxon>
        <taxon>Sporadotrichida</taxon>
        <taxon>Oxytrichidae</taxon>
        <taxon>Stylonychinae</taxon>
        <taxon>Stylonychia</taxon>
    </lineage>
</organism>
<evidence type="ECO:0000313" key="7">
    <source>
        <dbReference type="EMBL" id="CDW87945.1"/>
    </source>
</evidence>
<reference evidence="7 8" key="1">
    <citation type="submission" date="2014-06" db="EMBL/GenBank/DDBJ databases">
        <authorList>
            <person name="Swart Estienne"/>
        </authorList>
    </citation>
    <scope>NUCLEOTIDE SEQUENCE [LARGE SCALE GENOMIC DNA]</scope>
    <source>
        <strain evidence="7 8">130c</strain>
    </source>
</reference>
<evidence type="ECO:0000256" key="5">
    <source>
        <dbReference type="SAM" id="MobiDB-lite"/>
    </source>
</evidence>
<evidence type="ECO:0000256" key="1">
    <source>
        <dbReference type="ARBA" id="ARBA00004123"/>
    </source>
</evidence>
<dbReference type="Proteomes" id="UP000039865">
    <property type="component" value="Unassembled WGS sequence"/>
</dbReference>
<dbReference type="OMA" id="KHYLDHI"/>
<dbReference type="GO" id="GO:0017056">
    <property type="term" value="F:structural constituent of nuclear pore"/>
    <property type="evidence" value="ECO:0007669"/>
    <property type="project" value="InterPro"/>
</dbReference>
<gene>
    <name evidence="7" type="primary">Contig1651.g1799</name>
    <name evidence="7" type="ORF">STYLEM_17060</name>
</gene>
<keyword evidence="2" id="KW-0813">Transport</keyword>
<name>A0A078AZW1_STYLE</name>
<dbReference type="GO" id="GO:0000972">
    <property type="term" value="P:transcription-dependent tethering of RNA polymerase II gene DNA at nuclear periphery"/>
    <property type="evidence" value="ECO:0007669"/>
    <property type="project" value="TreeGrafter"/>
</dbReference>
<dbReference type="InterPro" id="IPR014908">
    <property type="entry name" value="Nucleoporin_Nup133/Nup155_N"/>
</dbReference>
<feature type="coiled-coil region" evidence="4">
    <location>
        <begin position="1427"/>
        <end position="1474"/>
    </location>
</feature>
<comment type="subcellular location">
    <subcellularLocation>
        <location evidence="1">Nucleus</location>
    </subcellularLocation>
</comment>
<evidence type="ECO:0000256" key="4">
    <source>
        <dbReference type="SAM" id="Coils"/>
    </source>
</evidence>
<dbReference type="GO" id="GO:0006606">
    <property type="term" value="P:protein import into nucleus"/>
    <property type="evidence" value="ECO:0007669"/>
    <property type="project" value="TreeGrafter"/>
</dbReference>
<dbReference type="GO" id="GO:0044611">
    <property type="term" value="C:nuclear pore inner ring"/>
    <property type="evidence" value="ECO:0007669"/>
    <property type="project" value="TreeGrafter"/>
</dbReference>
<dbReference type="PANTHER" id="PTHR10350">
    <property type="entry name" value="NUCLEAR PORE COMPLEX PROTEIN NUP155"/>
    <property type="match status" value="1"/>
</dbReference>
<dbReference type="InterPro" id="IPR004870">
    <property type="entry name" value="Nucleoporin_Nup155"/>
</dbReference>
<evidence type="ECO:0000256" key="3">
    <source>
        <dbReference type="ARBA" id="ARBA00023242"/>
    </source>
</evidence>
<dbReference type="PANTHER" id="PTHR10350:SF6">
    <property type="entry name" value="NUCLEAR PORE COMPLEX PROTEIN NUP155"/>
    <property type="match status" value="1"/>
</dbReference>
<accession>A0A078AZW1</accession>
<feature type="region of interest" description="Disordered" evidence="5">
    <location>
        <begin position="1892"/>
        <end position="1918"/>
    </location>
</feature>
<feature type="compositionally biased region" description="Polar residues" evidence="5">
    <location>
        <begin position="1898"/>
        <end position="1918"/>
    </location>
</feature>
<dbReference type="OrthoDB" id="338970at2759"/>
<keyword evidence="8" id="KW-1185">Reference proteome</keyword>
<keyword evidence="3" id="KW-0539">Nucleus</keyword>
<dbReference type="GO" id="GO:0006405">
    <property type="term" value="P:RNA export from nucleus"/>
    <property type="evidence" value="ECO:0007669"/>
    <property type="project" value="TreeGrafter"/>
</dbReference>
<feature type="domain" description="Nucleoporin Nup133/Nup155-like N-terminal" evidence="6">
    <location>
        <begin position="268"/>
        <end position="564"/>
    </location>
</feature>